<dbReference type="STRING" id="1611254.A0A2G5SGA8"/>
<reference evidence="2" key="1">
    <citation type="submission" date="2017-10" db="EMBL/GenBank/DDBJ databases">
        <title>Rapid genome shrinkage in a self-fertile nematode reveals novel sperm competition proteins.</title>
        <authorList>
            <person name="Yin D."/>
            <person name="Schwarz E.M."/>
            <person name="Thomas C.G."/>
            <person name="Felde R.L."/>
            <person name="Korf I.F."/>
            <person name="Cutter A.D."/>
            <person name="Schartner C.M."/>
            <person name="Ralston E.J."/>
            <person name="Meyer B.J."/>
            <person name="Haag E.S."/>
        </authorList>
    </citation>
    <scope>NUCLEOTIDE SEQUENCE [LARGE SCALE GENOMIC DNA]</scope>
    <source>
        <strain evidence="2">JU1422</strain>
    </source>
</reference>
<sequence>MKTCRKRSEMMNQDGNADCNVLTVYETVLHHCPLNIIIIARLYGPFRCQVTEVFEADKYKKVILGVGADSDEQGMPCFLPSVEETERQVVDKEDAWFHYVFCQIRPLRSAVNNNKRIFIKKSISETGVINIGSELLFRRFPPTDTDLKK</sequence>
<comment type="caution">
    <text evidence="1">The sequence shown here is derived from an EMBL/GenBank/DDBJ whole genome shotgun (WGS) entry which is preliminary data.</text>
</comment>
<dbReference type="AlphaFoldDB" id="A0A2G5SGA8"/>
<gene>
    <name evidence="1" type="ORF">B9Z55_027305</name>
</gene>
<protein>
    <submittedName>
        <fullName evidence="1">Uncharacterized protein</fullName>
    </submittedName>
</protein>
<evidence type="ECO:0000313" key="2">
    <source>
        <dbReference type="Proteomes" id="UP000230233"/>
    </source>
</evidence>
<evidence type="ECO:0000313" key="1">
    <source>
        <dbReference type="EMBL" id="PIC13962.1"/>
    </source>
</evidence>
<proteinExistence type="predicted"/>
<organism evidence="1 2">
    <name type="scientific">Caenorhabditis nigoni</name>
    <dbReference type="NCBI Taxonomy" id="1611254"/>
    <lineage>
        <taxon>Eukaryota</taxon>
        <taxon>Metazoa</taxon>
        <taxon>Ecdysozoa</taxon>
        <taxon>Nematoda</taxon>
        <taxon>Chromadorea</taxon>
        <taxon>Rhabditida</taxon>
        <taxon>Rhabditina</taxon>
        <taxon>Rhabditomorpha</taxon>
        <taxon>Rhabditoidea</taxon>
        <taxon>Rhabditidae</taxon>
        <taxon>Peloderinae</taxon>
        <taxon>Caenorhabditis</taxon>
    </lineage>
</organism>
<dbReference type="EMBL" id="PDUG01000009">
    <property type="protein sequence ID" value="PIC13962.1"/>
    <property type="molecule type" value="Genomic_DNA"/>
</dbReference>
<keyword evidence="2" id="KW-1185">Reference proteome</keyword>
<accession>A0A2G5SGA8</accession>
<dbReference type="Proteomes" id="UP000230233">
    <property type="component" value="Unassembled WGS sequence"/>
</dbReference>
<name>A0A2G5SGA8_9PELO</name>